<reference evidence="2 3" key="1">
    <citation type="submission" date="2021-07" db="EMBL/GenBank/DDBJ databases">
        <title>The Aristolochia fimbriata genome: insights into angiosperm evolution, floral development and chemical biosynthesis.</title>
        <authorList>
            <person name="Jiao Y."/>
        </authorList>
    </citation>
    <scope>NUCLEOTIDE SEQUENCE [LARGE SCALE GENOMIC DNA]</scope>
    <source>
        <strain evidence="2">IBCAS-2021</strain>
        <tissue evidence="2">Leaf</tissue>
    </source>
</reference>
<proteinExistence type="predicted"/>
<sequence>MQKRREAIGVAHGLGAWRWVESSRRFVSLPNYVTWVAGQRELETRKSSPPPHPVPVLTSPRRPVKRLTGDEHAFIAGFLEKVILPPVQSRIWFGEWPPAKLPTFISSLMKFISIPKTLSSSGMVPPATEGPAI</sequence>
<accession>A0AAV7F823</accession>
<organism evidence="2 3">
    <name type="scientific">Aristolochia fimbriata</name>
    <name type="common">White veined hardy Dutchman's pipe vine</name>
    <dbReference type="NCBI Taxonomy" id="158543"/>
    <lineage>
        <taxon>Eukaryota</taxon>
        <taxon>Viridiplantae</taxon>
        <taxon>Streptophyta</taxon>
        <taxon>Embryophyta</taxon>
        <taxon>Tracheophyta</taxon>
        <taxon>Spermatophyta</taxon>
        <taxon>Magnoliopsida</taxon>
        <taxon>Magnoliidae</taxon>
        <taxon>Piperales</taxon>
        <taxon>Aristolochiaceae</taxon>
        <taxon>Aristolochia</taxon>
    </lineage>
</organism>
<evidence type="ECO:0000256" key="1">
    <source>
        <dbReference type="SAM" id="MobiDB-lite"/>
    </source>
</evidence>
<dbReference type="EMBL" id="JAINDJ010000002">
    <property type="protein sequence ID" value="KAG9457350.1"/>
    <property type="molecule type" value="Genomic_DNA"/>
</dbReference>
<evidence type="ECO:0000313" key="2">
    <source>
        <dbReference type="EMBL" id="KAG9457350.1"/>
    </source>
</evidence>
<comment type="caution">
    <text evidence="2">The sequence shown here is derived from an EMBL/GenBank/DDBJ whole genome shotgun (WGS) entry which is preliminary data.</text>
</comment>
<name>A0AAV7F823_ARIFI</name>
<feature type="region of interest" description="Disordered" evidence="1">
    <location>
        <begin position="42"/>
        <end position="62"/>
    </location>
</feature>
<dbReference type="Proteomes" id="UP000825729">
    <property type="component" value="Unassembled WGS sequence"/>
</dbReference>
<evidence type="ECO:0000313" key="3">
    <source>
        <dbReference type="Proteomes" id="UP000825729"/>
    </source>
</evidence>
<dbReference type="AlphaFoldDB" id="A0AAV7F823"/>
<protein>
    <submittedName>
        <fullName evidence="2">Uncharacterized protein</fullName>
    </submittedName>
</protein>
<gene>
    <name evidence="2" type="ORF">H6P81_001858</name>
</gene>
<keyword evidence="3" id="KW-1185">Reference proteome</keyword>